<dbReference type="EMBL" id="ACGU01000111">
    <property type="protein sequence ID" value="EEJ71020.1"/>
    <property type="molecule type" value="Genomic_DNA"/>
</dbReference>
<reference evidence="2 3" key="1">
    <citation type="submission" date="2009-01" db="EMBL/GenBank/DDBJ databases">
        <authorList>
            <person name="Qin X."/>
            <person name="Bachman B."/>
            <person name="Battles P."/>
            <person name="Bell A."/>
            <person name="Bess C."/>
            <person name="Bickham C."/>
            <person name="Chaboub L."/>
            <person name="Chen D."/>
            <person name="Coyle M."/>
            <person name="Deiros D.R."/>
            <person name="Dinh H."/>
            <person name="Forbes L."/>
            <person name="Fowler G."/>
            <person name="Francisco L."/>
            <person name="Fu Q."/>
            <person name="Gubbala S."/>
            <person name="Hale W."/>
            <person name="Han Y."/>
            <person name="Hemphill L."/>
            <person name="Highlander S.K."/>
            <person name="Hirani K."/>
            <person name="Hogues M."/>
            <person name="Jackson L."/>
            <person name="Jakkamsetti A."/>
            <person name="Javaid M."/>
            <person name="Jiang H."/>
            <person name="Korchina V."/>
            <person name="Kovar C."/>
            <person name="Lara F."/>
            <person name="Lee S."/>
            <person name="Mata R."/>
            <person name="Mathew T."/>
            <person name="Moen C."/>
            <person name="Morales K."/>
            <person name="Munidasa M."/>
            <person name="Nazareth L."/>
            <person name="Ngo R."/>
            <person name="Nguyen L."/>
            <person name="Okwuonu G."/>
            <person name="Ongeri F."/>
            <person name="Patil S."/>
            <person name="Petrosino J."/>
            <person name="Pham C."/>
            <person name="Pham P."/>
            <person name="Pu L.-L."/>
            <person name="Puazo M."/>
            <person name="Raj R."/>
            <person name="Reid J."/>
            <person name="Rouhana J."/>
            <person name="Saada N."/>
            <person name="Shang Y."/>
            <person name="Simmons D."/>
            <person name="Thornton R."/>
            <person name="Warren J."/>
            <person name="Weissenberger G."/>
            <person name="Zhang J."/>
            <person name="Zhang L."/>
            <person name="Zhou C."/>
            <person name="Zhu D."/>
            <person name="Muzny D."/>
            <person name="Worley K."/>
            <person name="Gibbs R."/>
        </authorList>
    </citation>
    <scope>NUCLEOTIDE SEQUENCE [LARGE SCALE GENOMIC DNA]</scope>
    <source>
        <strain evidence="2 3">DSM 16047</strain>
    </source>
</reference>
<dbReference type="Pfam" id="PF12822">
    <property type="entry name" value="ECF_trnsprt"/>
    <property type="match status" value="1"/>
</dbReference>
<evidence type="ECO:0000313" key="2">
    <source>
        <dbReference type="EMBL" id="EEJ71020.1"/>
    </source>
</evidence>
<keyword evidence="1" id="KW-0472">Membrane</keyword>
<evidence type="ECO:0000256" key="1">
    <source>
        <dbReference type="SAM" id="Phobius"/>
    </source>
</evidence>
<comment type="caution">
    <text evidence="2">The sequence shown here is derived from an EMBL/GenBank/DDBJ whole genome shotgun (WGS) entry which is preliminary data.</text>
</comment>
<name>C2ER35_9LACO</name>
<sequence length="178" mass="19652">MKGDDHMNAKKVLRTDLQQLIFLGIIVAMKIILGQFSFGPATVKVGLGFIGSVLLGYFFGPLWGAIGGGISDLVSSAIFGNQGGFFIGFTLTAMVGPLIYALFLYNKPVKIWRIIASTVLVTLIVNIGMNTLWLHIMYNMNFNAALVQRLPKEVIVPWIQMVVIYFVLQAVSRVKIKK</sequence>
<dbReference type="eggNOG" id="ENOG5032XKY">
    <property type="taxonomic scope" value="Bacteria"/>
</dbReference>
<dbReference type="PATRIC" id="fig|525365.8.peg.920"/>
<dbReference type="NCBIfam" id="TIGR04518">
    <property type="entry name" value="ECF_S_folT_fam"/>
    <property type="match status" value="1"/>
</dbReference>
<evidence type="ECO:0008006" key="4">
    <source>
        <dbReference type="Google" id="ProtNLM"/>
    </source>
</evidence>
<accession>C2ER35</accession>
<proteinExistence type="predicted"/>
<feature type="transmembrane region" description="Helical" evidence="1">
    <location>
        <begin position="20"/>
        <end position="38"/>
    </location>
</feature>
<feature type="transmembrane region" description="Helical" evidence="1">
    <location>
        <begin position="112"/>
        <end position="134"/>
    </location>
</feature>
<dbReference type="GO" id="GO:0022857">
    <property type="term" value="F:transmembrane transporter activity"/>
    <property type="evidence" value="ECO:0007669"/>
    <property type="project" value="InterPro"/>
</dbReference>
<gene>
    <name evidence="2" type="ORF">HMPREF0548_2131</name>
</gene>
<dbReference type="Proteomes" id="UP000005583">
    <property type="component" value="Unassembled WGS sequence"/>
</dbReference>
<dbReference type="STRING" id="525365.HMPREF0548_2131"/>
<organism evidence="2 3">
    <name type="scientific">Lactobacillus ultunensis DSM 16047</name>
    <dbReference type="NCBI Taxonomy" id="525365"/>
    <lineage>
        <taxon>Bacteria</taxon>
        <taxon>Bacillati</taxon>
        <taxon>Bacillota</taxon>
        <taxon>Bacilli</taxon>
        <taxon>Lactobacillales</taxon>
        <taxon>Lactobacillaceae</taxon>
        <taxon>Lactobacillus</taxon>
    </lineage>
</organism>
<dbReference type="InterPro" id="IPR030949">
    <property type="entry name" value="ECF_S_folate_fam"/>
</dbReference>
<feature type="transmembrane region" description="Helical" evidence="1">
    <location>
        <begin position="45"/>
        <end position="66"/>
    </location>
</feature>
<dbReference type="InterPro" id="IPR024529">
    <property type="entry name" value="ECF_trnsprt_substrate-spec"/>
</dbReference>
<feature type="transmembrane region" description="Helical" evidence="1">
    <location>
        <begin position="154"/>
        <end position="172"/>
    </location>
</feature>
<keyword evidence="1" id="KW-1133">Transmembrane helix</keyword>
<protein>
    <recommendedName>
        <fullName evidence="4">Folate transporter FolT</fullName>
    </recommendedName>
</protein>
<keyword evidence="1" id="KW-0812">Transmembrane</keyword>
<dbReference type="HOGENOM" id="CLU_098232_3_0_9"/>
<keyword evidence="3" id="KW-1185">Reference proteome</keyword>
<evidence type="ECO:0000313" key="3">
    <source>
        <dbReference type="Proteomes" id="UP000005583"/>
    </source>
</evidence>
<feature type="transmembrane region" description="Helical" evidence="1">
    <location>
        <begin position="86"/>
        <end position="105"/>
    </location>
</feature>
<dbReference type="AlphaFoldDB" id="C2ER35"/>
<dbReference type="Gene3D" id="1.10.1760.20">
    <property type="match status" value="1"/>
</dbReference>